<feature type="transmembrane region" description="Helical" evidence="1">
    <location>
        <begin position="148"/>
        <end position="174"/>
    </location>
</feature>
<feature type="transmembrane region" description="Helical" evidence="1">
    <location>
        <begin position="499"/>
        <end position="519"/>
    </location>
</feature>
<sequence>MSNGWIILLKVQLMSFFGINELRYSKDSKKRRSLIIFGVSIIIVGICAGAYSAAMAYGLVSMGMVEIIPAYMLMIISIITLMVTMFKTNGILFGFKDYDMVMSLPVKTSAVITSRFMMMYVLNFLFECVVIIPASIIYAINIVPEPSYYIMMIISIFIIPLIPMTIATTFGAIITAISCRFKYKNLLSILMSFGLFLAFFYLSMSSKNLQVEDVANLSSAMMQQINMTYPIARIFTEAICNYNILAFSAFILISVTWFYVFIKLISWKYNEMNTALTNHETKRNYKMKSLEISSPFIALYKKELKRYFSSTIYVMNTGFGVVLLLIATVFIAIFGVENLDTLIGAPGISAMISASAPFVIATMISISCTTASAISLEGKNLWILKSSPIKAKTIFDSKIAVNLTILLPTVIASGIVLAIRLRLGILGTLMIFITPIVYSFYIAIVGIFTNLKFPNFDWTSETVVIKQSGATLVSMVVQMLSVIIPFGLIFVIQKELSNYIVIGSTVVIATIAVVLYSYISSQEL</sequence>
<name>A0A2T0BFU0_9CLOT</name>
<feature type="transmembrane region" description="Helical" evidence="1">
    <location>
        <begin position="186"/>
        <end position="204"/>
    </location>
</feature>
<feature type="transmembrane region" description="Helical" evidence="1">
    <location>
        <begin position="425"/>
        <end position="448"/>
    </location>
</feature>
<dbReference type="Proteomes" id="UP000239471">
    <property type="component" value="Unassembled WGS sequence"/>
</dbReference>
<reference evidence="2 3" key="1">
    <citation type="submission" date="2018-03" db="EMBL/GenBank/DDBJ databases">
        <title>Genome sequence of Clostridium vincentii DSM 10228.</title>
        <authorList>
            <person name="Poehlein A."/>
            <person name="Daniel R."/>
        </authorList>
    </citation>
    <scope>NUCLEOTIDE SEQUENCE [LARGE SCALE GENOMIC DNA]</scope>
    <source>
        <strain evidence="2 3">DSM 10228</strain>
    </source>
</reference>
<accession>A0A2T0BFU0</accession>
<proteinExistence type="predicted"/>
<feature type="transmembrane region" description="Helical" evidence="1">
    <location>
        <begin position="469"/>
        <end position="493"/>
    </location>
</feature>
<dbReference type="RefSeq" id="WP_106059494.1">
    <property type="nucleotide sequence ID" value="NZ_PVXQ01000013.1"/>
</dbReference>
<feature type="transmembrane region" description="Helical" evidence="1">
    <location>
        <begin position="356"/>
        <end position="378"/>
    </location>
</feature>
<dbReference type="EMBL" id="PVXQ01000013">
    <property type="protein sequence ID" value="PRR82692.1"/>
    <property type="molecule type" value="Genomic_DNA"/>
</dbReference>
<dbReference type="OrthoDB" id="138672at2"/>
<feature type="transmembrane region" description="Helical" evidence="1">
    <location>
        <begin position="242"/>
        <end position="262"/>
    </location>
</feature>
<feature type="transmembrane region" description="Helical" evidence="1">
    <location>
        <begin position="116"/>
        <end position="142"/>
    </location>
</feature>
<feature type="transmembrane region" description="Helical" evidence="1">
    <location>
        <begin position="71"/>
        <end position="95"/>
    </location>
</feature>
<evidence type="ECO:0000313" key="2">
    <source>
        <dbReference type="EMBL" id="PRR82692.1"/>
    </source>
</evidence>
<feature type="transmembrane region" description="Helical" evidence="1">
    <location>
        <begin position="399"/>
        <end position="419"/>
    </location>
</feature>
<gene>
    <name evidence="2" type="ORF">CLVI_15010</name>
</gene>
<keyword evidence="1" id="KW-0472">Membrane</keyword>
<keyword evidence="3" id="KW-1185">Reference proteome</keyword>
<keyword evidence="1" id="KW-1133">Transmembrane helix</keyword>
<dbReference type="AlphaFoldDB" id="A0A2T0BFU0"/>
<feature type="transmembrane region" description="Helical" evidence="1">
    <location>
        <begin position="34"/>
        <end position="59"/>
    </location>
</feature>
<evidence type="ECO:0000313" key="3">
    <source>
        <dbReference type="Proteomes" id="UP000239471"/>
    </source>
</evidence>
<feature type="transmembrane region" description="Helical" evidence="1">
    <location>
        <begin position="312"/>
        <end position="336"/>
    </location>
</feature>
<evidence type="ECO:0000256" key="1">
    <source>
        <dbReference type="SAM" id="Phobius"/>
    </source>
</evidence>
<protein>
    <submittedName>
        <fullName evidence="2">Uncharacterized protein</fullName>
    </submittedName>
</protein>
<keyword evidence="1" id="KW-0812">Transmembrane</keyword>
<comment type="caution">
    <text evidence="2">The sequence shown here is derived from an EMBL/GenBank/DDBJ whole genome shotgun (WGS) entry which is preliminary data.</text>
</comment>
<organism evidence="2 3">
    <name type="scientific">Clostridium vincentii</name>
    <dbReference type="NCBI Taxonomy" id="52704"/>
    <lineage>
        <taxon>Bacteria</taxon>
        <taxon>Bacillati</taxon>
        <taxon>Bacillota</taxon>
        <taxon>Clostridia</taxon>
        <taxon>Eubacteriales</taxon>
        <taxon>Clostridiaceae</taxon>
        <taxon>Clostridium</taxon>
    </lineage>
</organism>